<dbReference type="Proteomes" id="UP001059663">
    <property type="component" value="Chromosome"/>
</dbReference>
<proteinExistence type="predicted"/>
<evidence type="ECO:0000313" key="1">
    <source>
        <dbReference type="EMBL" id="UUZ43918.1"/>
    </source>
</evidence>
<name>A0AC61U1P8_9MICO</name>
<accession>A0AC61U1P8</accession>
<reference evidence="1" key="1">
    <citation type="submission" date="2021-11" db="EMBL/GenBank/DDBJ databases">
        <title>Study of the species diversity of bacterial strains isolated from a unique natural object - Shulgan-Tash cave (Bashkiria).</title>
        <authorList>
            <person name="Sazanova A.L."/>
            <person name="Chirak E.R."/>
            <person name="Safronova V.I."/>
        </authorList>
    </citation>
    <scope>NUCLEOTIDE SEQUENCE</scope>
    <source>
        <strain evidence="1">P1</strain>
    </source>
</reference>
<protein>
    <submittedName>
        <fullName evidence="1">Thioredoxin</fullName>
    </submittedName>
</protein>
<evidence type="ECO:0000313" key="2">
    <source>
        <dbReference type="Proteomes" id="UP001059663"/>
    </source>
</evidence>
<organism evidence="1 2">
    <name type="scientific">Janibacter limosus</name>
    <dbReference type="NCBI Taxonomy" id="53458"/>
    <lineage>
        <taxon>Bacteria</taxon>
        <taxon>Bacillati</taxon>
        <taxon>Actinomycetota</taxon>
        <taxon>Actinomycetes</taxon>
        <taxon>Micrococcales</taxon>
        <taxon>Intrasporangiaceae</taxon>
        <taxon>Janibacter</taxon>
    </lineage>
</organism>
<dbReference type="EMBL" id="CP087977">
    <property type="protein sequence ID" value="UUZ43918.1"/>
    <property type="molecule type" value="Genomic_DNA"/>
</dbReference>
<gene>
    <name evidence="1" type="primary">trxA</name>
    <name evidence="1" type="ORF">LP422_14640</name>
</gene>
<sequence>MSKITDLDLDSFRSAVTGEGTVIVDFWASWCGPCRQFAPVFEAAADSRDDVTFAKVDIDDNPDPASLANVSSVPTLMAFRDGILLHQSAGALPKAQFEQLLGRGRGRRHGRGQGAGGRQRVSGLTSLRRSSRRGVGWRTGPTCGCVVDHPPSGGPPTNQEDSMGIGDKIENAKDQLAGKAKGAAGDATDNEQMQAEGEARETKGDLKAAGEKVKDAFK</sequence>